<evidence type="ECO:0000313" key="3">
    <source>
        <dbReference type="Proteomes" id="UP001397290"/>
    </source>
</evidence>
<gene>
    <name evidence="2" type="ORF">G3M48_000892</name>
</gene>
<protein>
    <submittedName>
        <fullName evidence="2">Uncharacterized protein</fullName>
    </submittedName>
</protein>
<dbReference type="EMBL" id="JAAHCF010000122">
    <property type="protein sequence ID" value="KAK8147862.1"/>
    <property type="molecule type" value="Genomic_DNA"/>
</dbReference>
<reference evidence="2 3" key="1">
    <citation type="submission" date="2020-02" db="EMBL/GenBank/DDBJ databases">
        <title>Comparative genomics of the hypocrealean fungal genus Beauvera.</title>
        <authorList>
            <person name="Showalter D.N."/>
            <person name="Bushley K.E."/>
            <person name="Rehner S.A."/>
        </authorList>
    </citation>
    <scope>NUCLEOTIDE SEQUENCE [LARGE SCALE GENOMIC DNA]</scope>
    <source>
        <strain evidence="2 3">ARSEF4384</strain>
    </source>
</reference>
<evidence type="ECO:0000313" key="2">
    <source>
        <dbReference type="EMBL" id="KAK8147862.1"/>
    </source>
</evidence>
<proteinExistence type="predicted"/>
<sequence>MFPIAITSHRAQRFLKLKHDWMLQGPVLISMLRSTALGFAFLRRSRQTMNVLPYNSNRHATTTIGITTKHIHDTSSSCSS</sequence>
<accession>A0AAW0S0A2</accession>
<dbReference type="Proteomes" id="UP001397290">
    <property type="component" value="Unassembled WGS sequence"/>
</dbReference>
<name>A0AAW0S0A2_9HYPO</name>
<evidence type="ECO:0000256" key="1">
    <source>
        <dbReference type="SAM" id="Phobius"/>
    </source>
</evidence>
<dbReference type="AlphaFoldDB" id="A0AAW0S0A2"/>
<organism evidence="2 3">
    <name type="scientific">Beauveria asiatica</name>
    <dbReference type="NCBI Taxonomy" id="1069075"/>
    <lineage>
        <taxon>Eukaryota</taxon>
        <taxon>Fungi</taxon>
        <taxon>Dikarya</taxon>
        <taxon>Ascomycota</taxon>
        <taxon>Pezizomycotina</taxon>
        <taxon>Sordariomycetes</taxon>
        <taxon>Hypocreomycetidae</taxon>
        <taxon>Hypocreales</taxon>
        <taxon>Cordycipitaceae</taxon>
        <taxon>Beauveria</taxon>
    </lineage>
</organism>
<comment type="caution">
    <text evidence="2">The sequence shown here is derived from an EMBL/GenBank/DDBJ whole genome shotgun (WGS) entry which is preliminary data.</text>
</comment>
<feature type="transmembrane region" description="Helical" evidence="1">
    <location>
        <begin position="21"/>
        <end position="42"/>
    </location>
</feature>
<keyword evidence="3" id="KW-1185">Reference proteome</keyword>
<keyword evidence="1" id="KW-1133">Transmembrane helix</keyword>
<keyword evidence="1" id="KW-0472">Membrane</keyword>
<keyword evidence="1" id="KW-0812">Transmembrane</keyword>